<keyword evidence="2" id="KW-1185">Reference proteome</keyword>
<sequence length="51" mass="5808">MDFRILTGDVLEFRLLLSFLQREFCKTQSNSKEVSAAGSVQLSITAQIMRK</sequence>
<proteinExistence type="predicted"/>
<reference evidence="1 2" key="1">
    <citation type="submission" date="2019-06" db="EMBL/GenBank/DDBJ databases">
        <title>WGS assembly of Gossypium darwinii.</title>
        <authorList>
            <person name="Chen Z.J."/>
            <person name="Sreedasyam A."/>
            <person name="Ando A."/>
            <person name="Song Q."/>
            <person name="De L."/>
            <person name="Hulse-Kemp A."/>
            <person name="Ding M."/>
            <person name="Ye W."/>
            <person name="Kirkbride R."/>
            <person name="Jenkins J."/>
            <person name="Plott C."/>
            <person name="Lovell J."/>
            <person name="Lin Y.-M."/>
            <person name="Vaughn R."/>
            <person name="Liu B."/>
            <person name="Li W."/>
            <person name="Simpson S."/>
            <person name="Scheffler B."/>
            <person name="Saski C."/>
            <person name="Grover C."/>
            <person name="Hu G."/>
            <person name="Conover J."/>
            <person name="Carlson J."/>
            <person name="Shu S."/>
            <person name="Boston L."/>
            <person name="Williams M."/>
            <person name="Peterson D."/>
            <person name="Mcgee K."/>
            <person name="Jones D."/>
            <person name="Wendel J."/>
            <person name="Stelly D."/>
            <person name="Grimwood J."/>
            <person name="Schmutz J."/>
        </authorList>
    </citation>
    <scope>NUCLEOTIDE SEQUENCE [LARGE SCALE GENOMIC DNA]</scope>
    <source>
        <strain evidence="1">1808015.09</strain>
    </source>
</reference>
<protein>
    <submittedName>
        <fullName evidence="1">Uncharacterized protein</fullName>
    </submittedName>
</protein>
<accession>A0A5D2HIW3</accession>
<evidence type="ECO:0000313" key="1">
    <source>
        <dbReference type="EMBL" id="TYH30207.1"/>
    </source>
</evidence>
<dbReference type="Proteomes" id="UP000323506">
    <property type="component" value="Chromosome A01"/>
</dbReference>
<evidence type="ECO:0000313" key="2">
    <source>
        <dbReference type="Proteomes" id="UP000323506"/>
    </source>
</evidence>
<name>A0A5D2HIW3_GOSDA</name>
<gene>
    <name evidence="1" type="ORF">ES288_A01G075900v1</name>
</gene>
<dbReference type="EMBL" id="CM017688">
    <property type="protein sequence ID" value="TYH30207.1"/>
    <property type="molecule type" value="Genomic_DNA"/>
</dbReference>
<dbReference type="AlphaFoldDB" id="A0A5D2HIW3"/>
<organism evidence="1 2">
    <name type="scientific">Gossypium darwinii</name>
    <name type="common">Darwin's cotton</name>
    <name type="synonym">Gossypium barbadense var. darwinii</name>
    <dbReference type="NCBI Taxonomy" id="34276"/>
    <lineage>
        <taxon>Eukaryota</taxon>
        <taxon>Viridiplantae</taxon>
        <taxon>Streptophyta</taxon>
        <taxon>Embryophyta</taxon>
        <taxon>Tracheophyta</taxon>
        <taxon>Spermatophyta</taxon>
        <taxon>Magnoliopsida</taxon>
        <taxon>eudicotyledons</taxon>
        <taxon>Gunneridae</taxon>
        <taxon>Pentapetalae</taxon>
        <taxon>rosids</taxon>
        <taxon>malvids</taxon>
        <taxon>Malvales</taxon>
        <taxon>Malvaceae</taxon>
        <taxon>Malvoideae</taxon>
        <taxon>Gossypium</taxon>
    </lineage>
</organism>